<organism evidence="1 2">
    <name type="scientific">Trichonephila clavipes</name>
    <name type="common">Golden silk orbweaver</name>
    <name type="synonym">Nephila clavipes</name>
    <dbReference type="NCBI Taxonomy" id="2585209"/>
    <lineage>
        <taxon>Eukaryota</taxon>
        <taxon>Metazoa</taxon>
        <taxon>Ecdysozoa</taxon>
        <taxon>Arthropoda</taxon>
        <taxon>Chelicerata</taxon>
        <taxon>Arachnida</taxon>
        <taxon>Araneae</taxon>
        <taxon>Araneomorphae</taxon>
        <taxon>Entelegynae</taxon>
        <taxon>Araneoidea</taxon>
        <taxon>Nephilidae</taxon>
        <taxon>Trichonephila</taxon>
    </lineage>
</organism>
<gene>
    <name evidence="1" type="primary">AVEN_106653_1</name>
    <name evidence="1" type="ORF">TNCV_931301</name>
</gene>
<dbReference type="Proteomes" id="UP000887159">
    <property type="component" value="Unassembled WGS sequence"/>
</dbReference>
<dbReference type="AlphaFoldDB" id="A0A8X7BDU3"/>
<name>A0A8X7BDU3_TRICX</name>
<evidence type="ECO:0000313" key="1">
    <source>
        <dbReference type="EMBL" id="GFY26989.1"/>
    </source>
</evidence>
<dbReference type="EMBL" id="BMAU01021378">
    <property type="protein sequence ID" value="GFY26989.1"/>
    <property type="molecule type" value="Genomic_DNA"/>
</dbReference>
<protein>
    <submittedName>
        <fullName evidence="1">Uncharacterized protein</fullName>
    </submittedName>
</protein>
<evidence type="ECO:0000313" key="2">
    <source>
        <dbReference type="Proteomes" id="UP000887159"/>
    </source>
</evidence>
<keyword evidence="2" id="KW-1185">Reference proteome</keyword>
<accession>A0A8X7BDU3</accession>
<sequence length="199" mass="22562">MIDLITTYYGNAIQQNKTCLSDMRKAVWAVYFHIRSSDEEPLHSFCPVGPNSWCKYQNQVVEGSVETFRHSNKLPVAVMDAIKPVFDDLSQPKLLQKCLGYKNNSDCREVHFNLRTKEVRQAKRECNLKLLIVRVQYFVRGGFVGYRSCASSKASLPSSSGRRARFLGGSNRGCVAPARCTCGCRVHKESRLDVDVFEK</sequence>
<comment type="caution">
    <text evidence="1">The sequence shown here is derived from an EMBL/GenBank/DDBJ whole genome shotgun (WGS) entry which is preliminary data.</text>
</comment>
<reference evidence="1" key="1">
    <citation type="submission" date="2020-08" db="EMBL/GenBank/DDBJ databases">
        <title>Multicomponent nature underlies the extraordinary mechanical properties of spider dragline silk.</title>
        <authorList>
            <person name="Kono N."/>
            <person name="Nakamura H."/>
            <person name="Mori M."/>
            <person name="Yoshida Y."/>
            <person name="Ohtoshi R."/>
            <person name="Malay A.D."/>
            <person name="Moran D.A.P."/>
            <person name="Tomita M."/>
            <person name="Numata K."/>
            <person name="Arakawa K."/>
        </authorList>
    </citation>
    <scope>NUCLEOTIDE SEQUENCE</scope>
</reference>
<proteinExistence type="predicted"/>